<gene>
    <name evidence="6" type="ORF">IFM89_035031</name>
</gene>
<evidence type="ECO:0000313" key="7">
    <source>
        <dbReference type="Proteomes" id="UP000631114"/>
    </source>
</evidence>
<dbReference type="OrthoDB" id="1746395at2759"/>
<accession>A0A835H9G8</accession>
<name>A0A835H9G8_9MAGN</name>
<dbReference type="NCBIfam" id="TIGR00229">
    <property type="entry name" value="sensory_box"/>
    <property type="match status" value="1"/>
</dbReference>
<dbReference type="InterPro" id="IPR035965">
    <property type="entry name" value="PAS-like_dom_sf"/>
</dbReference>
<evidence type="ECO:0000256" key="1">
    <source>
        <dbReference type="ARBA" id="ARBA00022543"/>
    </source>
</evidence>
<dbReference type="InterPro" id="IPR000014">
    <property type="entry name" value="PAS"/>
</dbReference>
<sequence length="95" mass="10613">MLDFIRNRTAENLYGYSTSEALGQDATELLTDTLDFDVANSIIQRITMGESWIGKFPVKNKLGEQFVAVTINTPFYDDDGSLVGIMRPQGLVFQC</sequence>
<evidence type="ECO:0000256" key="3">
    <source>
        <dbReference type="ARBA" id="ARBA00022991"/>
    </source>
</evidence>
<dbReference type="AlphaFoldDB" id="A0A835H9G8"/>
<dbReference type="InterPro" id="IPR013767">
    <property type="entry name" value="PAS_fold"/>
</dbReference>
<keyword evidence="4" id="KW-0675">Receptor</keyword>
<feature type="domain" description="PAS fold" evidence="5">
    <location>
        <begin position="7"/>
        <end position="87"/>
    </location>
</feature>
<dbReference type="CDD" id="cd00130">
    <property type="entry name" value="PAS"/>
    <property type="match status" value="1"/>
</dbReference>
<comment type="caution">
    <text evidence="6">The sequence shown here is derived from an EMBL/GenBank/DDBJ whole genome shotgun (WGS) entry which is preliminary data.</text>
</comment>
<evidence type="ECO:0000256" key="2">
    <source>
        <dbReference type="ARBA" id="ARBA00022606"/>
    </source>
</evidence>
<organism evidence="6 7">
    <name type="scientific">Coptis chinensis</name>
    <dbReference type="NCBI Taxonomy" id="261450"/>
    <lineage>
        <taxon>Eukaryota</taxon>
        <taxon>Viridiplantae</taxon>
        <taxon>Streptophyta</taxon>
        <taxon>Embryophyta</taxon>
        <taxon>Tracheophyta</taxon>
        <taxon>Spermatophyta</taxon>
        <taxon>Magnoliopsida</taxon>
        <taxon>Ranunculales</taxon>
        <taxon>Ranunculaceae</taxon>
        <taxon>Coptidoideae</taxon>
        <taxon>Coptis</taxon>
    </lineage>
</organism>
<evidence type="ECO:0000313" key="6">
    <source>
        <dbReference type="EMBL" id="KAF9594870.1"/>
    </source>
</evidence>
<dbReference type="GO" id="GO:0009881">
    <property type="term" value="F:photoreceptor activity"/>
    <property type="evidence" value="ECO:0007669"/>
    <property type="project" value="UniProtKB-KW"/>
</dbReference>
<proteinExistence type="predicted"/>
<keyword evidence="2" id="KW-0716">Sensory transduction</keyword>
<keyword evidence="7" id="KW-1185">Reference proteome</keyword>
<dbReference type="Gene3D" id="3.30.450.20">
    <property type="entry name" value="PAS domain"/>
    <property type="match status" value="1"/>
</dbReference>
<dbReference type="Proteomes" id="UP000631114">
    <property type="component" value="Unassembled WGS sequence"/>
</dbReference>
<keyword evidence="3" id="KW-0157">Chromophore</keyword>
<protein>
    <recommendedName>
        <fullName evidence="5">PAS fold domain-containing protein</fullName>
    </recommendedName>
</protein>
<dbReference type="Pfam" id="PF00989">
    <property type="entry name" value="PAS"/>
    <property type="match status" value="1"/>
</dbReference>
<reference evidence="6 7" key="1">
    <citation type="submission" date="2020-10" db="EMBL/GenBank/DDBJ databases">
        <title>The Coptis chinensis genome and diversification of protoberbering-type alkaloids.</title>
        <authorList>
            <person name="Wang B."/>
            <person name="Shu S."/>
            <person name="Song C."/>
            <person name="Liu Y."/>
        </authorList>
    </citation>
    <scope>NUCLEOTIDE SEQUENCE [LARGE SCALE GENOMIC DNA]</scope>
    <source>
        <strain evidence="6">HL-2020</strain>
        <tissue evidence="6">Leaf</tissue>
    </source>
</reference>
<dbReference type="EMBL" id="JADFTS010000008">
    <property type="protein sequence ID" value="KAF9594870.1"/>
    <property type="molecule type" value="Genomic_DNA"/>
</dbReference>
<keyword evidence="1" id="KW-0600">Photoreceptor protein</keyword>
<dbReference type="SUPFAM" id="SSF55785">
    <property type="entry name" value="PYP-like sensor domain (PAS domain)"/>
    <property type="match status" value="1"/>
</dbReference>
<evidence type="ECO:0000256" key="4">
    <source>
        <dbReference type="ARBA" id="ARBA00023170"/>
    </source>
</evidence>
<evidence type="ECO:0000259" key="5">
    <source>
        <dbReference type="Pfam" id="PF00989"/>
    </source>
</evidence>